<keyword evidence="4" id="KW-0677">Repeat</keyword>
<feature type="disulfide bond" evidence="13">
    <location>
        <begin position="191"/>
        <end position="201"/>
    </location>
</feature>
<evidence type="ECO:0000313" key="18">
    <source>
        <dbReference type="Ensembl" id="ENSCCNP00000022643.1"/>
    </source>
</evidence>
<proteinExistence type="predicted"/>
<evidence type="ECO:0000256" key="16">
    <source>
        <dbReference type="SAM" id="SignalP"/>
    </source>
</evidence>
<dbReference type="PRINTS" id="PR00258">
    <property type="entry name" value="SPERACTRCPTR"/>
</dbReference>
<sequence>LGPFSWPVGLSPLVSMCCLLSSNPVVGDTGVRDYRNQQGFVCGDHLDLQEASVICRQLDCGPALAAPQFVLRPEEMVSPWLYDAQCQGEEATLWDCSLGSWGPISDCECQCVMAIICSGGTLRRIRLEGGGSPCAGTPGSLNPAGFVLKCELQQKEASVFCRQLECGTAVQWSRVHHRENSGSQEQKFVSCQGTESNIFQCKINVNFLDLSCPQFLHSSTFSPGHVEARLVGSEHPCAGRLEVLRGLTWGTVCDANLDLPTAHVVCRELGCGVAVSTLGSAGFGQGSGPVWTEAFRCVGNESLLFHCPREPGHQCTHDQDAALTCSGDRGQQSGDRSVHWMEGMAVLSAGVGAEMPRGWRGWRSYPLWRTLSLSPWGPLLSLAGLPDALRLRDGQSRCDGRVEVSLNGKWGRVLDDRWDLRGATVLCAQLGCGKALSAYEAPAPGLGAAPVLLSRARCLGSEPRLTRCNVSAGPLVSVGTSRDAGVVCEGSLRLRLVAGPGRCAGRVEVLHGGAWGTVCDDAWDLRDAHVVCRQLGCGHALSALRDAHFGAGAGRIWMDELGCLGHESALWQCPSGGWGQHDCSHKEDAGVFCSEFMDVRLQDHSQPCTGRLEVFYNGTWGGVCQALSAASLGVLCGWLGCGPHGQQLARAEGWPSPGAFWLGSIQCRDRHDRSLWQCPSAPWDQHSCSSQEEAWVVCAGKQDAGQEAEQTLNCSSPLSCPEEGALRVRGGEDGCSGRVELWHAGSWGTVCDDSWDLADAEVVCRQLGCGRAVDAVRGSAFGPGSGSVWLDEVGCRGSEAGLWDCPANPWGRGDCTHKEDAGVRCSGEPCLFLCPTALSLAPPAFATIWTLPETACLVLGCLLGLIFLLLGARWCHRKAACMGAGRSEHLPLDGIYEDIEAVPMEEKKESAMSRDLVQEEDYDDLRENPEDHSGHLSP</sequence>
<evidence type="ECO:0000256" key="8">
    <source>
        <dbReference type="ARBA" id="ARBA00023170"/>
    </source>
</evidence>
<gene>
    <name evidence="18" type="primary">LOC109701181</name>
</gene>
<dbReference type="PANTHER" id="PTHR19331">
    <property type="entry name" value="SCAVENGER RECEPTOR DOMAIN-CONTAINING"/>
    <property type="match status" value="1"/>
</dbReference>
<feature type="disulfide bond" evidence="13">
    <location>
        <begin position="458"/>
        <end position="468"/>
    </location>
</feature>
<dbReference type="AlphaFoldDB" id="A0A8C0ZVJ1"/>
<feature type="disulfide bond" evidence="13">
    <location>
        <begin position="795"/>
        <end position="805"/>
    </location>
</feature>
<feature type="compositionally biased region" description="Basic and acidic residues" evidence="14">
    <location>
        <begin position="925"/>
        <end position="938"/>
    </location>
</feature>
<dbReference type="PROSITE" id="PS00420">
    <property type="entry name" value="SRCR_1"/>
    <property type="match status" value="2"/>
</dbReference>
<organism evidence="18">
    <name type="scientific">Castor canadensis</name>
    <name type="common">American beaver</name>
    <dbReference type="NCBI Taxonomy" id="51338"/>
    <lineage>
        <taxon>Eukaryota</taxon>
        <taxon>Metazoa</taxon>
        <taxon>Chordata</taxon>
        <taxon>Craniata</taxon>
        <taxon>Vertebrata</taxon>
        <taxon>Euteleostomi</taxon>
        <taxon>Mammalia</taxon>
        <taxon>Eutheria</taxon>
        <taxon>Euarchontoglires</taxon>
        <taxon>Glires</taxon>
        <taxon>Rodentia</taxon>
        <taxon>Castorimorpha</taxon>
        <taxon>Castoridae</taxon>
        <taxon>Castor</taxon>
    </lineage>
</organism>
<dbReference type="Pfam" id="PF00530">
    <property type="entry name" value="SRCR"/>
    <property type="match status" value="7"/>
</dbReference>
<keyword evidence="8" id="KW-0675">Receptor</keyword>
<feature type="disulfide bond" evidence="13">
    <location>
        <begin position="563"/>
        <end position="573"/>
    </location>
</feature>
<comment type="subunit">
    <text evidence="11">Interacts with LGALS1 and laminin.</text>
</comment>
<evidence type="ECO:0000256" key="5">
    <source>
        <dbReference type="ARBA" id="ARBA00022989"/>
    </source>
</evidence>
<feature type="domain" description="SRCR" evidence="17">
    <location>
        <begin position="125"/>
        <end position="218"/>
    </location>
</feature>
<dbReference type="InterPro" id="IPR036772">
    <property type="entry name" value="SRCR-like_dom_sf"/>
</dbReference>
<evidence type="ECO:0000259" key="17">
    <source>
        <dbReference type="PROSITE" id="PS50287"/>
    </source>
</evidence>
<feature type="domain" description="SRCR" evidence="17">
    <location>
        <begin position="599"/>
        <end position="699"/>
    </location>
</feature>
<evidence type="ECO:0000256" key="11">
    <source>
        <dbReference type="ARBA" id="ARBA00064153"/>
    </source>
</evidence>
<feature type="region of interest" description="Disordered" evidence="14">
    <location>
        <begin position="905"/>
        <end position="938"/>
    </location>
</feature>
<evidence type="ECO:0000256" key="15">
    <source>
        <dbReference type="SAM" id="Phobius"/>
    </source>
</evidence>
<comment type="function">
    <text evidence="10">Binds to extracellular matrix proteins. Binds to pathogen-associated molecular patterns (PAMPs) present on the cell walls of Gram-positive and Gram-negative bacteria and fungi, behaving as a pattern recognition receptor (PRR). Induces bacterial and fungal aggregation and subsequent inhibition of PAMP-induced cytokine release. Does not possess intrinsic bactericidal activity. May play a role in the innate defense and homeostasis of certain epithelial surfaces.</text>
</comment>
<comment type="subcellular location">
    <subcellularLocation>
        <location evidence="1">Membrane</location>
        <topology evidence="1">Single-pass membrane protein</topology>
    </subcellularLocation>
</comment>
<keyword evidence="5 15" id="KW-1133">Transmembrane helix</keyword>
<feature type="disulfide bond" evidence="13">
    <location>
        <begin position="751"/>
        <end position="815"/>
    </location>
</feature>
<dbReference type="SUPFAM" id="SSF56487">
    <property type="entry name" value="SRCR-like"/>
    <property type="match status" value="7"/>
</dbReference>
<evidence type="ECO:0000256" key="10">
    <source>
        <dbReference type="ARBA" id="ARBA00058074"/>
    </source>
</evidence>
<keyword evidence="6 15" id="KW-0472">Membrane</keyword>
<evidence type="ECO:0000256" key="1">
    <source>
        <dbReference type="ARBA" id="ARBA00004167"/>
    </source>
</evidence>
<feature type="transmembrane region" description="Helical" evidence="15">
    <location>
        <begin position="848"/>
        <end position="870"/>
    </location>
</feature>
<keyword evidence="3 16" id="KW-0732">Signal</keyword>
<feature type="disulfide bond" evidence="13">
    <location>
        <begin position="532"/>
        <end position="593"/>
    </location>
</feature>
<feature type="domain" description="SRCR" evidence="17">
    <location>
        <begin position="228"/>
        <end position="326"/>
    </location>
</feature>
<dbReference type="FunFam" id="3.10.250.10:FF:000007">
    <property type="entry name" value="Soluble scavenger receptor cysteine-rich domain-containing protein SSC5D"/>
    <property type="match status" value="1"/>
</dbReference>
<reference evidence="18" key="1">
    <citation type="submission" date="2023-09" db="UniProtKB">
        <authorList>
            <consortium name="Ensembl"/>
        </authorList>
    </citation>
    <scope>IDENTIFICATION</scope>
</reference>
<feature type="chain" id="PRO_5034420061" description="Soluble scavenger receptor cysteine-rich domain-containing protein SSC5D" evidence="16">
    <location>
        <begin position="28"/>
        <end position="938"/>
    </location>
</feature>
<feature type="disulfide bond" evidence="13">
    <location>
        <begin position="427"/>
        <end position="488"/>
    </location>
</feature>
<feature type="signal peptide" evidence="16">
    <location>
        <begin position="1"/>
        <end position="27"/>
    </location>
</feature>
<evidence type="ECO:0000256" key="6">
    <source>
        <dbReference type="ARBA" id="ARBA00023136"/>
    </source>
</evidence>
<protein>
    <recommendedName>
        <fullName evidence="12">Soluble scavenger receptor cysteine-rich domain-containing protein SSC5D</fullName>
    </recommendedName>
</protein>
<dbReference type="FunFam" id="3.10.250.10:FF:000016">
    <property type="entry name" value="Scavenger receptor cysteine-rich protein type 12"/>
    <property type="match status" value="1"/>
</dbReference>
<dbReference type="InterPro" id="IPR001190">
    <property type="entry name" value="SRCR"/>
</dbReference>
<dbReference type="Ensembl" id="ENSCCNT00000028986.1">
    <property type="protein sequence ID" value="ENSCCNP00000022643.1"/>
    <property type="gene ID" value="ENSCCNG00000022241.1"/>
</dbReference>
<evidence type="ECO:0000256" key="13">
    <source>
        <dbReference type="PROSITE-ProRule" id="PRU00196"/>
    </source>
</evidence>
<evidence type="ECO:0000256" key="7">
    <source>
        <dbReference type="ARBA" id="ARBA00023157"/>
    </source>
</evidence>
<name>A0A8C0ZVJ1_CASCN</name>
<feature type="domain" description="SRCR" evidence="17">
    <location>
        <begin position="494"/>
        <end position="594"/>
    </location>
</feature>
<keyword evidence="7 13" id="KW-1015">Disulfide bond</keyword>
<feature type="domain" description="SRCR" evidence="17">
    <location>
        <begin position="726"/>
        <end position="826"/>
    </location>
</feature>
<keyword evidence="2 15" id="KW-0812">Transmembrane</keyword>
<evidence type="ECO:0000256" key="3">
    <source>
        <dbReference type="ARBA" id="ARBA00022729"/>
    </source>
</evidence>
<dbReference type="FunFam" id="3.10.250.10:FF:000012">
    <property type="entry name" value="CD163 molecule like 1"/>
    <property type="match status" value="1"/>
</dbReference>
<feature type="disulfide bond" evidence="13">
    <location>
        <begin position="519"/>
        <end position="583"/>
    </location>
</feature>
<dbReference type="Gene3D" id="3.10.250.10">
    <property type="entry name" value="SRCR-like domain"/>
    <property type="match status" value="7"/>
</dbReference>
<feature type="disulfide bond" evidence="13">
    <location>
        <begin position="86"/>
        <end position="96"/>
    </location>
</feature>
<feature type="disulfide bond" evidence="13">
    <location>
        <begin position="297"/>
        <end position="307"/>
    </location>
</feature>
<feature type="domain" description="SRCR" evidence="17">
    <location>
        <begin position="34"/>
        <end position="118"/>
    </location>
</feature>
<evidence type="ECO:0000256" key="12">
    <source>
        <dbReference type="ARBA" id="ARBA00069168"/>
    </source>
</evidence>
<evidence type="ECO:0000256" key="2">
    <source>
        <dbReference type="ARBA" id="ARBA00022692"/>
    </source>
</evidence>
<feature type="disulfide bond" evidence="13">
    <location>
        <begin position="624"/>
        <end position="688"/>
    </location>
</feature>
<dbReference type="PROSITE" id="PS50287">
    <property type="entry name" value="SRCR_2"/>
    <property type="match status" value="7"/>
</dbReference>
<dbReference type="FunFam" id="3.10.250.10:FF:000002">
    <property type="entry name" value="Scavenger receptor cysteine-rich type 1 protein M130"/>
    <property type="match status" value="3"/>
</dbReference>
<evidence type="ECO:0000256" key="4">
    <source>
        <dbReference type="ARBA" id="ARBA00022737"/>
    </source>
</evidence>
<dbReference type="PANTHER" id="PTHR19331:SF468">
    <property type="entry name" value="SCAVENGER RECEPTOR CYSTEINE-RICH TYPE 1 PROTEIN M160"/>
    <property type="match status" value="1"/>
</dbReference>
<dbReference type="SMART" id="SM00202">
    <property type="entry name" value="SR"/>
    <property type="match status" value="7"/>
</dbReference>
<feature type="disulfide bond" evidence="13">
    <location>
        <begin position="764"/>
        <end position="825"/>
    </location>
</feature>
<keyword evidence="9" id="KW-0325">Glycoprotein</keyword>
<feature type="domain" description="SRCR" evidence="17">
    <location>
        <begin position="389"/>
        <end position="489"/>
    </location>
</feature>
<evidence type="ECO:0000256" key="14">
    <source>
        <dbReference type="SAM" id="MobiDB-lite"/>
    </source>
</evidence>
<accession>A0A8C0ZVJ1</accession>
<evidence type="ECO:0000256" key="9">
    <source>
        <dbReference type="ARBA" id="ARBA00023180"/>
    </source>
</evidence>
<comment type="caution">
    <text evidence="13">Lacks conserved residue(s) required for the propagation of feature annotation.</text>
</comment>
<dbReference type="GO" id="GO:0016020">
    <property type="term" value="C:membrane"/>
    <property type="evidence" value="ECO:0007669"/>
    <property type="project" value="UniProtKB-SubCell"/>
</dbReference>